<dbReference type="AlphaFoldDB" id="A0A7Y6M1U3"/>
<evidence type="ECO:0000256" key="5">
    <source>
        <dbReference type="SAM" id="MobiDB-lite"/>
    </source>
</evidence>
<reference evidence="7 8" key="1">
    <citation type="submission" date="2020-06" db="EMBL/GenBank/DDBJ databases">
        <title>Nonomuraea sp. SMC257, a novel actinomycete isolated from soil.</title>
        <authorList>
            <person name="Chanama M."/>
        </authorList>
    </citation>
    <scope>NUCLEOTIDE SEQUENCE [LARGE SCALE GENOMIC DNA]</scope>
    <source>
        <strain evidence="7 8">SMC257</strain>
    </source>
</reference>
<dbReference type="EMBL" id="JABWGN010000003">
    <property type="protein sequence ID" value="NUW31442.1"/>
    <property type="molecule type" value="Genomic_DNA"/>
</dbReference>
<evidence type="ECO:0000256" key="1">
    <source>
        <dbReference type="ARBA" id="ARBA00023015"/>
    </source>
</evidence>
<comment type="caution">
    <text evidence="7">The sequence shown here is derived from an EMBL/GenBank/DDBJ whole genome shotgun (WGS) entry which is preliminary data.</text>
</comment>
<keyword evidence="3" id="KW-0804">Transcription</keyword>
<feature type="domain" description="HTH tetR-type" evidence="6">
    <location>
        <begin position="10"/>
        <end position="70"/>
    </location>
</feature>
<feature type="region of interest" description="Disordered" evidence="5">
    <location>
        <begin position="139"/>
        <end position="160"/>
    </location>
</feature>
<dbReference type="GO" id="GO:0000976">
    <property type="term" value="F:transcription cis-regulatory region binding"/>
    <property type="evidence" value="ECO:0007669"/>
    <property type="project" value="TreeGrafter"/>
</dbReference>
<dbReference type="InterPro" id="IPR009057">
    <property type="entry name" value="Homeodomain-like_sf"/>
</dbReference>
<protein>
    <submittedName>
        <fullName evidence="7">TetR family transcriptional regulator</fullName>
    </submittedName>
</protein>
<accession>A0A7Y6M1U3</accession>
<evidence type="ECO:0000256" key="3">
    <source>
        <dbReference type="ARBA" id="ARBA00023163"/>
    </source>
</evidence>
<organism evidence="7 8">
    <name type="scientific">Nonomuraea montanisoli</name>
    <dbReference type="NCBI Taxonomy" id="2741721"/>
    <lineage>
        <taxon>Bacteria</taxon>
        <taxon>Bacillati</taxon>
        <taxon>Actinomycetota</taxon>
        <taxon>Actinomycetes</taxon>
        <taxon>Streptosporangiales</taxon>
        <taxon>Streptosporangiaceae</taxon>
        <taxon>Nonomuraea</taxon>
    </lineage>
</organism>
<evidence type="ECO:0000256" key="2">
    <source>
        <dbReference type="ARBA" id="ARBA00023125"/>
    </source>
</evidence>
<dbReference type="InterPro" id="IPR050109">
    <property type="entry name" value="HTH-type_TetR-like_transc_reg"/>
</dbReference>
<dbReference type="PROSITE" id="PS50977">
    <property type="entry name" value="HTH_TETR_2"/>
    <property type="match status" value="1"/>
</dbReference>
<keyword evidence="2 4" id="KW-0238">DNA-binding</keyword>
<dbReference type="GO" id="GO:0003700">
    <property type="term" value="F:DNA-binding transcription factor activity"/>
    <property type="evidence" value="ECO:0007669"/>
    <property type="project" value="TreeGrafter"/>
</dbReference>
<evidence type="ECO:0000256" key="4">
    <source>
        <dbReference type="PROSITE-ProRule" id="PRU00335"/>
    </source>
</evidence>
<dbReference type="InterPro" id="IPR001647">
    <property type="entry name" value="HTH_TetR"/>
</dbReference>
<dbReference type="Proteomes" id="UP000586042">
    <property type="component" value="Unassembled WGS sequence"/>
</dbReference>
<proteinExistence type="predicted"/>
<dbReference type="PANTHER" id="PTHR30055">
    <property type="entry name" value="HTH-TYPE TRANSCRIPTIONAL REGULATOR RUTR"/>
    <property type="match status" value="1"/>
</dbReference>
<name>A0A7Y6M1U3_9ACTN</name>
<evidence type="ECO:0000259" key="6">
    <source>
        <dbReference type="PROSITE" id="PS50977"/>
    </source>
</evidence>
<dbReference type="RefSeq" id="WP_175588897.1">
    <property type="nucleotide sequence ID" value="NZ_JABWGN010000003.1"/>
</dbReference>
<feature type="DNA-binding region" description="H-T-H motif" evidence="4">
    <location>
        <begin position="33"/>
        <end position="52"/>
    </location>
</feature>
<dbReference type="Gene3D" id="1.10.357.10">
    <property type="entry name" value="Tetracycline Repressor, domain 2"/>
    <property type="match status" value="1"/>
</dbReference>
<keyword evidence="1" id="KW-0805">Transcription regulation</keyword>
<dbReference type="Pfam" id="PF00440">
    <property type="entry name" value="TetR_N"/>
    <property type="match status" value="1"/>
</dbReference>
<evidence type="ECO:0000313" key="8">
    <source>
        <dbReference type="Proteomes" id="UP000586042"/>
    </source>
</evidence>
<sequence>MAGLRERKKEQTRRRIAEVALRLFAERGFDAVTVNEIAEAAGVAKVTLFSYFPSKDCLVLDGVKDDMARIVAGRGPGVTPLAALRAHYRALVAADTEELDVEALMTRVRVISASPALLAGVQQAYAEEREELAAALAAARDPDGTAQAPETTARAPERPARCPDLAARVMAAQITATVTTLQETFFARLAAGTPLAEAGRALAEDVELAFDLLEHGHDTERGTS</sequence>
<dbReference type="SUPFAM" id="SSF46689">
    <property type="entry name" value="Homeodomain-like"/>
    <property type="match status" value="1"/>
</dbReference>
<keyword evidence="8" id="KW-1185">Reference proteome</keyword>
<dbReference type="PANTHER" id="PTHR30055:SF234">
    <property type="entry name" value="HTH-TYPE TRANSCRIPTIONAL REGULATOR BETI"/>
    <property type="match status" value="1"/>
</dbReference>
<evidence type="ECO:0000313" key="7">
    <source>
        <dbReference type="EMBL" id="NUW31442.1"/>
    </source>
</evidence>
<dbReference type="PRINTS" id="PR00455">
    <property type="entry name" value="HTHTETR"/>
</dbReference>
<gene>
    <name evidence="7" type="ORF">HTZ77_08395</name>
</gene>